<proteinExistence type="predicted"/>
<dbReference type="AlphaFoldDB" id="A0A8J3LGN0"/>
<protein>
    <submittedName>
        <fullName evidence="2">Uncharacterized protein</fullName>
    </submittedName>
</protein>
<keyword evidence="3" id="KW-1185">Reference proteome</keyword>
<sequence>MPAGSRPNRAKRTSGSKVPGACAGGVVPNATGTTGTSATRADLLAAPGLGVAGPVAVSPGCDALTATPVTSSAAQPAIAHRAAPRRRGAWGADAVTSGEAYGSGSWLMAVSVIGRGGAAL</sequence>
<reference evidence="2" key="1">
    <citation type="submission" date="2021-01" db="EMBL/GenBank/DDBJ databases">
        <title>Whole genome shotgun sequence of Catellatospora methionotrophica NBRC 14553.</title>
        <authorList>
            <person name="Komaki H."/>
            <person name="Tamura T."/>
        </authorList>
    </citation>
    <scope>NUCLEOTIDE SEQUENCE</scope>
    <source>
        <strain evidence="2">NBRC 14553</strain>
    </source>
</reference>
<feature type="region of interest" description="Disordered" evidence="1">
    <location>
        <begin position="1"/>
        <end position="36"/>
    </location>
</feature>
<organism evidence="2 3">
    <name type="scientific">Catellatospora methionotrophica</name>
    <dbReference type="NCBI Taxonomy" id="121620"/>
    <lineage>
        <taxon>Bacteria</taxon>
        <taxon>Bacillati</taxon>
        <taxon>Actinomycetota</taxon>
        <taxon>Actinomycetes</taxon>
        <taxon>Micromonosporales</taxon>
        <taxon>Micromonosporaceae</taxon>
        <taxon>Catellatospora</taxon>
    </lineage>
</organism>
<accession>A0A8J3LGN0</accession>
<dbReference type="Proteomes" id="UP000660339">
    <property type="component" value="Unassembled WGS sequence"/>
</dbReference>
<evidence type="ECO:0000313" key="3">
    <source>
        <dbReference type="Proteomes" id="UP000660339"/>
    </source>
</evidence>
<evidence type="ECO:0000313" key="2">
    <source>
        <dbReference type="EMBL" id="GIG12285.1"/>
    </source>
</evidence>
<gene>
    <name evidence="2" type="ORF">Cme02nite_06170</name>
</gene>
<comment type="caution">
    <text evidence="2">The sequence shown here is derived from an EMBL/GenBank/DDBJ whole genome shotgun (WGS) entry which is preliminary data.</text>
</comment>
<name>A0A8J3LGN0_9ACTN</name>
<dbReference type="EMBL" id="BONJ01000001">
    <property type="protein sequence ID" value="GIG12285.1"/>
    <property type="molecule type" value="Genomic_DNA"/>
</dbReference>
<evidence type="ECO:0000256" key="1">
    <source>
        <dbReference type="SAM" id="MobiDB-lite"/>
    </source>
</evidence>